<dbReference type="Pfam" id="PF00535">
    <property type="entry name" value="Glycos_transf_2"/>
    <property type="match status" value="1"/>
</dbReference>
<evidence type="ECO:0000256" key="2">
    <source>
        <dbReference type="ARBA" id="ARBA00022679"/>
    </source>
</evidence>
<reference evidence="5" key="1">
    <citation type="submission" date="2016-10" db="EMBL/GenBank/DDBJ databases">
        <authorList>
            <person name="Varghese N."/>
            <person name="Submissions S."/>
        </authorList>
    </citation>
    <scope>NUCLEOTIDE SEQUENCE [LARGE SCALE GENOMIC DNA]</scope>
    <source>
        <strain evidence="5">DSM 22620</strain>
    </source>
</reference>
<name>A0A1H1KVW5_9ACTN</name>
<keyword evidence="2 4" id="KW-0808">Transferase</keyword>
<dbReference type="Gene3D" id="3.90.550.10">
    <property type="entry name" value="Spore Coat Polysaccharide Biosynthesis Protein SpsA, Chain A"/>
    <property type="match status" value="1"/>
</dbReference>
<dbReference type="PANTHER" id="PTHR22916">
    <property type="entry name" value="GLYCOSYLTRANSFERASE"/>
    <property type="match status" value="1"/>
</dbReference>
<evidence type="ECO:0000313" key="4">
    <source>
        <dbReference type="EMBL" id="SDR66464.1"/>
    </source>
</evidence>
<accession>A0A1H1KVW5</accession>
<dbReference type="EMBL" id="LT629759">
    <property type="protein sequence ID" value="SDR66464.1"/>
    <property type="molecule type" value="Genomic_DNA"/>
</dbReference>
<organism evidence="4 5">
    <name type="scientific">Parafannyhessea umbonata</name>
    <dbReference type="NCBI Taxonomy" id="604330"/>
    <lineage>
        <taxon>Bacteria</taxon>
        <taxon>Bacillati</taxon>
        <taxon>Actinomycetota</taxon>
        <taxon>Coriobacteriia</taxon>
        <taxon>Coriobacteriales</taxon>
        <taxon>Atopobiaceae</taxon>
        <taxon>Parafannyhessea</taxon>
    </lineage>
</organism>
<dbReference type="OrthoDB" id="1666828at2"/>
<dbReference type="SUPFAM" id="SSF53448">
    <property type="entry name" value="Nucleotide-diphospho-sugar transferases"/>
    <property type="match status" value="1"/>
</dbReference>
<feature type="domain" description="Glycosyltransferase 2-like" evidence="3">
    <location>
        <begin position="5"/>
        <end position="133"/>
    </location>
</feature>
<gene>
    <name evidence="4" type="ORF">SAMN04489857_0420</name>
</gene>
<keyword evidence="1" id="KW-0328">Glycosyltransferase</keyword>
<dbReference type="AlphaFoldDB" id="A0A1H1KVW5"/>
<dbReference type="RefSeq" id="WP_090861404.1">
    <property type="nucleotide sequence ID" value="NZ_LT629759.1"/>
</dbReference>
<protein>
    <submittedName>
        <fullName evidence="4">Glycosyltransferase involved in cell wall bisynthesis</fullName>
    </submittedName>
</protein>
<dbReference type="GO" id="GO:0016757">
    <property type="term" value="F:glycosyltransferase activity"/>
    <property type="evidence" value="ECO:0007669"/>
    <property type="project" value="UniProtKB-KW"/>
</dbReference>
<dbReference type="InterPro" id="IPR029044">
    <property type="entry name" value="Nucleotide-diphossugar_trans"/>
</dbReference>
<evidence type="ECO:0000256" key="1">
    <source>
        <dbReference type="ARBA" id="ARBA00022676"/>
    </source>
</evidence>
<dbReference type="PANTHER" id="PTHR22916:SF51">
    <property type="entry name" value="GLYCOSYLTRANSFERASE EPSH-RELATED"/>
    <property type="match status" value="1"/>
</dbReference>
<evidence type="ECO:0000259" key="3">
    <source>
        <dbReference type="Pfam" id="PF00535"/>
    </source>
</evidence>
<sequence>MARLSVIVPVYNVEDYIDRCLESLVCQSLSDIEILCVNDGSTDESPAHLRKWVDRDERIRVVSKPNGGLSSARNTGIAKASAKYVCFVDSDDRLYANACEDIVGMMDESNADILTFGATCVPGEAVTSWLYDVLSPRNITYNSFDPDILFKESSRPFAWRMACRTDFLRKNDIHFDEKVRFGEDQVFCFAVYPRASKTRFSSRKLYEYLAARPGSLMDRMNADVYTKMLEHVNIVDHIFSDWSELGILDRYSEQMMRWAIDFCLYELIRVPQDKFLEVTDKLGAVLRSYIPLGDASRVEDKVDRAYLKNLLQPGDANLYRRKCSAIGFYERRFLKRFVYRWALTDWYLK</sequence>
<proteinExistence type="predicted"/>
<dbReference type="InterPro" id="IPR001173">
    <property type="entry name" value="Glyco_trans_2-like"/>
</dbReference>
<dbReference type="Proteomes" id="UP000199480">
    <property type="component" value="Chromosome I"/>
</dbReference>
<dbReference type="GeneID" id="78499796"/>
<dbReference type="CDD" id="cd00761">
    <property type="entry name" value="Glyco_tranf_GTA_type"/>
    <property type="match status" value="1"/>
</dbReference>
<evidence type="ECO:0000313" key="5">
    <source>
        <dbReference type="Proteomes" id="UP000199480"/>
    </source>
</evidence>